<evidence type="ECO:0000313" key="2">
    <source>
        <dbReference type="Proteomes" id="UP000311919"/>
    </source>
</evidence>
<dbReference type="Proteomes" id="UP000311919">
    <property type="component" value="Unassembled WGS sequence"/>
</dbReference>
<feature type="non-terminal residue" evidence="1">
    <location>
        <position position="1"/>
    </location>
</feature>
<comment type="caution">
    <text evidence="1">The sequence shown here is derived from an EMBL/GenBank/DDBJ whole genome shotgun (WGS) entry which is preliminary data.</text>
</comment>
<proteinExistence type="predicted"/>
<keyword evidence="2" id="KW-1185">Reference proteome</keyword>
<sequence>NKMTNVWVDFHPDPQNQVTQKYDRLNDKTCKLIPSVSDDGQCKYPAFIALYGSNKFGVGINLQMVVTYSNVPTLNTVKLHNKFENNVGNFQSVPSSKITDAEFH</sequence>
<dbReference type="EMBL" id="SKCS01000096">
    <property type="protein sequence ID" value="TNN17097.1"/>
    <property type="molecule type" value="Genomic_DNA"/>
</dbReference>
<feature type="non-terminal residue" evidence="1">
    <location>
        <position position="104"/>
    </location>
</feature>
<accession>A0A4Z2DL14</accession>
<evidence type="ECO:0000313" key="1">
    <source>
        <dbReference type="EMBL" id="TNN17097.1"/>
    </source>
</evidence>
<reference evidence="1 2" key="1">
    <citation type="submission" date="2019-03" db="EMBL/GenBank/DDBJ databases">
        <title>An improved genome assembly of the fluke Schistosoma japonicum.</title>
        <authorList>
            <person name="Hu W."/>
            <person name="Luo F."/>
            <person name="Yin M."/>
            <person name="Mo X."/>
            <person name="Sun C."/>
            <person name="Wu Q."/>
            <person name="Zhu B."/>
            <person name="Xiang M."/>
            <person name="Wang J."/>
            <person name="Wang Y."/>
            <person name="Zhang T."/>
            <person name="Xu B."/>
            <person name="Zheng H."/>
            <person name="Feng Z."/>
        </authorList>
    </citation>
    <scope>NUCLEOTIDE SEQUENCE [LARGE SCALE GENOMIC DNA]</scope>
    <source>
        <strain evidence="1">HuSjv2</strain>
        <tissue evidence="1">Worms</tissue>
    </source>
</reference>
<protein>
    <submittedName>
        <fullName evidence="1">Uncharacterized protein</fullName>
    </submittedName>
</protein>
<organism evidence="1 2">
    <name type="scientific">Schistosoma japonicum</name>
    <name type="common">Blood fluke</name>
    <dbReference type="NCBI Taxonomy" id="6182"/>
    <lineage>
        <taxon>Eukaryota</taxon>
        <taxon>Metazoa</taxon>
        <taxon>Spiralia</taxon>
        <taxon>Lophotrochozoa</taxon>
        <taxon>Platyhelminthes</taxon>
        <taxon>Trematoda</taxon>
        <taxon>Digenea</taxon>
        <taxon>Strigeidida</taxon>
        <taxon>Schistosomatoidea</taxon>
        <taxon>Schistosomatidae</taxon>
        <taxon>Schistosoma</taxon>
    </lineage>
</organism>
<gene>
    <name evidence="1" type="ORF">EWB00_011357</name>
</gene>
<dbReference type="AlphaFoldDB" id="A0A4Z2DL14"/>
<name>A0A4Z2DL14_SCHJA</name>